<dbReference type="EMBL" id="CP075584">
    <property type="protein sequence ID" value="WBM80501.1"/>
    <property type="molecule type" value="Genomic_DNA"/>
</dbReference>
<accession>A0ABY7NDD6</accession>
<dbReference type="RefSeq" id="WP_281535157.1">
    <property type="nucleotide sequence ID" value="NZ_CP075584.1"/>
</dbReference>
<evidence type="ECO:0000256" key="2">
    <source>
        <dbReference type="SAM" id="Phobius"/>
    </source>
</evidence>
<protein>
    <submittedName>
        <fullName evidence="3">Uncharacterized protein</fullName>
    </submittedName>
</protein>
<reference evidence="3 4" key="1">
    <citation type="submission" date="2021-05" db="EMBL/GenBank/DDBJ databases">
        <authorList>
            <person name="Kumar R."/>
            <person name="Kumar A."/>
            <person name="Mukhia S."/>
        </authorList>
    </citation>
    <scope>NUCLEOTIDE SEQUENCE [LARGE SCALE GENOMIC DNA]</scope>
    <source>
        <strain evidence="3 4">ERMR7:08</strain>
    </source>
</reference>
<sequence length="362" mass="37115">MANGQQPDAPSAAQKHSPNHPQPAQSGAPADPSADASTVEPESLLVLPSTGGPAAESGPVIVAELLPEAEAEAEAETANATASPAAPESGAATDAVETPGETRTETPVDVPVREHTLTRRELRALQAAGAPPAEDSLLAAVATLTASRPVVAPAVRTEVPDGIRQPARPVEPKPIAFMVDAVPSPLGETRPGVLHPPVGHWSLDRGEENDLLPGFDLLAPFDQLMNQGVSAGGIPTTTNALILPSIPHQGTTSGPLTSTGEIMITGSIDLPRSLGETGVHPDVYDSSEMDRMLDQLDEGGHRSGIAPVSASRAVSTHASTRGVMAPPKQRGLSLPTVLTVTVGVLAVGVLALFAVGYFLHIF</sequence>
<proteinExistence type="predicted"/>
<feature type="compositionally biased region" description="Low complexity" evidence="1">
    <location>
        <begin position="76"/>
        <end position="89"/>
    </location>
</feature>
<evidence type="ECO:0000313" key="3">
    <source>
        <dbReference type="EMBL" id="WBM80501.1"/>
    </source>
</evidence>
<feature type="compositionally biased region" description="Low complexity" evidence="1">
    <location>
        <begin position="22"/>
        <end position="37"/>
    </location>
</feature>
<feature type="transmembrane region" description="Helical" evidence="2">
    <location>
        <begin position="337"/>
        <end position="359"/>
    </location>
</feature>
<gene>
    <name evidence="3" type="ORF">KIV56_03270</name>
</gene>
<keyword evidence="2" id="KW-0812">Transmembrane</keyword>
<evidence type="ECO:0000313" key="4">
    <source>
        <dbReference type="Proteomes" id="UP001212421"/>
    </source>
</evidence>
<keyword evidence="4" id="KW-1185">Reference proteome</keyword>
<keyword evidence="2" id="KW-1133">Transmembrane helix</keyword>
<dbReference type="Proteomes" id="UP001212421">
    <property type="component" value="Chromosome"/>
</dbReference>
<name>A0ABY7NDD6_9MICO</name>
<evidence type="ECO:0000256" key="1">
    <source>
        <dbReference type="SAM" id="MobiDB-lite"/>
    </source>
</evidence>
<feature type="compositionally biased region" description="Basic and acidic residues" evidence="1">
    <location>
        <begin position="100"/>
        <end position="109"/>
    </location>
</feature>
<organism evidence="3 4">
    <name type="scientific">Cryobacterium breve</name>
    <dbReference type="NCBI Taxonomy" id="1259258"/>
    <lineage>
        <taxon>Bacteria</taxon>
        <taxon>Bacillati</taxon>
        <taxon>Actinomycetota</taxon>
        <taxon>Actinomycetes</taxon>
        <taxon>Micrococcales</taxon>
        <taxon>Microbacteriaceae</taxon>
        <taxon>Cryobacterium</taxon>
    </lineage>
</organism>
<feature type="region of interest" description="Disordered" evidence="1">
    <location>
        <begin position="1"/>
        <end position="109"/>
    </location>
</feature>
<keyword evidence="2" id="KW-0472">Membrane</keyword>